<comment type="caution">
    <text evidence="2">The sequence shown here is derived from an EMBL/GenBank/DDBJ whole genome shotgun (WGS) entry which is preliminary data.</text>
</comment>
<feature type="transmembrane region" description="Helical" evidence="1">
    <location>
        <begin position="58"/>
        <end position="85"/>
    </location>
</feature>
<reference evidence="2 3" key="1">
    <citation type="submission" date="2023-10" db="EMBL/GenBank/DDBJ databases">
        <title>Psychrosphaera aquimaarina strain SW33 isolated from seawater.</title>
        <authorList>
            <person name="Bayburt H."/>
            <person name="Kim J.M."/>
            <person name="Choi B.J."/>
            <person name="Jeon C.O."/>
        </authorList>
    </citation>
    <scope>NUCLEOTIDE SEQUENCE [LARGE SCALE GENOMIC DNA]</scope>
    <source>
        <strain evidence="2 3">KCTC 52743</strain>
    </source>
</reference>
<protein>
    <submittedName>
        <fullName evidence="2">Uncharacterized protein</fullName>
    </submittedName>
</protein>
<accession>A0ABU3QWD1</accession>
<evidence type="ECO:0000313" key="2">
    <source>
        <dbReference type="EMBL" id="MDU0111735.1"/>
    </source>
</evidence>
<keyword evidence="1" id="KW-1133">Transmembrane helix</keyword>
<keyword evidence="3" id="KW-1185">Reference proteome</keyword>
<feature type="transmembrane region" description="Helical" evidence="1">
    <location>
        <begin position="12"/>
        <end position="38"/>
    </location>
</feature>
<dbReference type="EMBL" id="JAWCUA010000001">
    <property type="protein sequence ID" value="MDU0111735.1"/>
    <property type="molecule type" value="Genomic_DNA"/>
</dbReference>
<keyword evidence="1" id="KW-0812">Transmembrane</keyword>
<keyword evidence="1" id="KW-0472">Membrane</keyword>
<proteinExistence type="predicted"/>
<name>A0ABU3QWD1_9GAMM</name>
<gene>
    <name evidence="2" type="ORF">RT723_01655</name>
</gene>
<organism evidence="2 3">
    <name type="scientific">Psychrosphaera aquimarina</name>
    <dbReference type="NCBI Taxonomy" id="2044854"/>
    <lineage>
        <taxon>Bacteria</taxon>
        <taxon>Pseudomonadati</taxon>
        <taxon>Pseudomonadota</taxon>
        <taxon>Gammaproteobacteria</taxon>
        <taxon>Alteromonadales</taxon>
        <taxon>Pseudoalteromonadaceae</taxon>
        <taxon>Psychrosphaera</taxon>
    </lineage>
</organism>
<dbReference type="Proteomes" id="UP001257914">
    <property type="component" value="Unassembled WGS sequence"/>
</dbReference>
<evidence type="ECO:0000256" key="1">
    <source>
        <dbReference type="SAM" id="Phobius"/>
    </source>
</evidence>
<dbReference type="RefSeq" id="WP_315945630.1">
    <property type="nucleotide sequence ID" value="NZ_JAWCUA010000001.1"/>
</dbReference>
<sequence>MEVTAKKISKSSLFKILVLGNCLGLFVLCILFGVAAFFGAETVQWNDEYKTGLDGLFYSILMGPIFGFFFACVMWVYSAFGLWVYSLFRPIKITFVEVDQSPEKVV</sequence>
<evidence type="ECO:0000313" key="3">
    <source>
        <dbReference type="Proteomes" id="UP001257914"/>
    </source>
</evidence>